<dbReference type="GO" id="GO:0030234">
    <property type="term" value="F:enzyme regulator activity"/>
    <property type="evidence" value="ECO:0007669"/>
    <property type="project" value="InterPro"/>
</dbReference>
<reference evidence="7 8" key="1">
    <citation type="journal article" date="2011" name="J. Bacteriol.">
        <title>Complete genome sequence of the thermoacidophilic crenarchaeon Thermoproteus uzoniensis 768-20.</title>
        <authorList>
            <person name="Mardanov A.V."/>
            <person name="Gumerov V.M."/>
            <person name="Beletsky A.V."/>
            <person name="Prokofeva M.I."/>
            <person name="Bonch-Osmolovskaya E.A."/>
            <person name="Ravin N.V."/>
            <person name="Skryabin K.G."/>
        </authorList>
    </citation>
    <scope>NUCLEOTIDE SEQUENCE [LARGE SCALE GENOMIC DNA]</scope>
    <source>
        <strain evidence="7 8">768-20</strain>
    </source>
</reference>
<dbReference type="SUPFAM" id="SSF54913">
    <property type="entry name" value="GlnB-like"/>
    <property type="match status" value="1"/>
</dbReference>
<protein>
    <submittedName>
        <fullName evidence="7">Nitrogen regulatory protein P-II</fullName>
    </submittedName>
</protein>
<keyword evidence="3" id="KW-0804">Transcription</keyword>
<dbReference type="InterPro" id="IPR002187">
    <property type="entry name" value="N-reg_PII"/>
</dbReference>
<dbReference type="PANTHER" id="PTHR30115:SF13">
    <property type="entry name" value="PII-LIKE PROTEIN GLNBI"/>
    <property type="match status" value="1"/>
</dbReference>
<evidence type="ECO:0000256" key="4">
    <source>
        <dbReference type="ARBA" id="ARBA00023231"/>
    </source>
</evidence>
<dbReference type="KEGG" id="tuz:TUZN_0911"/>
<gene>
    <name evidence="7" type="ordered locus">TUZN_0911</name>
</gene>
<keyword evidence="2" id="KW-0805">Transcription regulation</keyword>
<comment type="function">
    <text evidence="1">Could be involved in the regulation of nitrogen fixation.</text>
</comment>
<comment type="similarity">
    <text evidence="6">Belongs to the P(II) protein family.</text>
</comment>
<evidence type="ECO:0000256" key="2">
    <source>
        <dbReference type="ARBA" id="ARBA00023015"/>
    </source>
</evidence>
<dbReference type="PANTHER" id="PTHR30115">
    <property type="entry name" value="NITROGEN REGULATORY PROTEIN P-II"/>
    <property type="match status" value="1"/>
</dbReference>
<evidence type="ECO:0000256" key="6">
    <source>
        <dbReference type="RuleBase" id="RU003936"/>
    </source>
</evidence>
<dbReference type="EMBL" id="CP002590">
    <property type="protein sequence ID" value="AEA12395.1"/>
    <property type="molecule type" value="Genomic_DNA"/>
</dbReference>
<dbReference type="GO" id="GO:0006808">
    <property type="term" value="P:regulation of nitrogen utilization"/>
    <property type="evidence" value="ECO:0007669"/>
    <property type="project" value="InterPro"/>
</dbReference>
<evidence type="ECO:0000256" key="5">
    <source>
        <dbReference type="PIRSR" id="PIRSR602187-50"/>
    </source>
</evidence>
<dbReference type="RefSeq" id="WP_013679731.1">
    <property type="nucleotide sequence ID" value="NC_015315.1"/>
</dbReference>
<dbReference type="InterPro" id="IPR017918">
    <property type="entry name" value="N-reg_PII_CS"/>
</dbReference>
<dbReference type="Pfam" id="PF00543">
    <property type="entry name" value="P-II"/>
    <property type="match status" value="1"/>
</dbReference>
<dbReference type="PRINTS" id="PR00340">
    <property type="entry name" value="PIIGLNB"/>
</dbReference>
<dbReference type="HOGENOM" id="CLU_082268_0_0_2"/>
<name>F2L5V0_THEU7</name>
<dbReference type="PROSITE" id="PS51343">
    <property type="entry name" value="PII_GLNB_DOM"/>
    <property type="match status" value="1"/>
</dbReference>
<proteinExistence type="inferred from homology"/>
<evidence type="ECO:0000313" key="8">
    <source>
        <dbReference type="Proteomes" id="UP000008138"/>
    </source>
</evidence>
<reference key="2">
    <citation type="submission" date="2011-03" db="EMBL/GenBank/DDBJ databases">
        <title>Complete genome sequence of the thermoacidophilic crenarchaeon Thermoproteus uzoniensis 768-20.</title>
        <authorList>
            <person name="Mardanov A.V."/>
            <person name="Gumerov V.M."/>
            <person name="Beletsky A.V."/>
            <person name="Prokofeva M.I."/>
            <person name="Bonch-Osmolovskaya E.A."/>
            <person name="Ravin N.V."/>
            <person name="Skryabin K.G."/>
        </authorList>
    </citation>
    <scope>NUCLEOTIDE SEQUENCE</scope>
    <source>
        <strain>768-20</strain>
    </source>
</reference>
<dbReference type="OrthoDB" id="10960at2157"/>
<dbReference type="InterPro" id="IPR011322">
    <property type="entry name" value="N-reg_PII-like_a/b"/>
</dbReference>
<dbReference type="Gene3D" id="3.30.70.120">
    <property type="match status" value="1"/>
</dbReference>
<dbReference type="Proteomes" id="UP000008138">
    <property type="component" value="Chromosome"/>
</dbReference>
<keyword evidence="5" id="KW-0597">Phosphoprotein</keyword>
<keyword evidence="4" id="KW-0535">Nitrogen fixation</keyword>
<accession>F2L5V0</accession>
<evidence type="ECO:0000256" key="1">
    <source>
        <dbReference type="ARBA" id="ARBA00002440"/>
    </source>
</evidence>
<dbReference type="InterPro" id="IPR015867">
    <property type="entry name" value="N-reg_PII/ATP_PRibTrfase_C"/>
</dbReference>
<organism evidence="7 8">
    <name type="scientific">Thermoproteus uzoniensis (strain 768-20)</name>
    <dbReference type="NCBI Taxonomy" id="999630"/>
    <lineage>
        <taxon>Archaea</taxon>
        <taxon>Thermoproteota</taxon>
        <taxon>Thermoprotei</taxon>
        <taxon>Thermoproteales</taxon>
        <taxon>Thermoproteaceae</taxon>
        <taxon>Thermoproteus</taxon>
    </lineage>
</organism>
<sequence length="109" mass="11922">MKLVRAVIREDKVNDVLEALVAAGFTGATVYRDVGGMGGESGVVKIRGRRYEALLPRIVVEVVAEDEEVEKLIGVIMSSARTGRLGDGRIFVLPVLEAWRIRNGEKLSK</sequence>
<dbReference type="SMART" id="SM00938">
    <property type="entry name" value="P-II"/>
    <property type="match status" value="1"/>
</dbReference>
<evidence type="ECO:0000256" key="3">
    <source>
        <dbReference type="ARBA" id="ARBA00023163"/>
    </source>
</evidence>
<keyword evidence="8" id="KW-1185">Reference proteome</keyword>
<dbReference type="PROSITE" id="PS00638">
    <property type="entry name" value="PII_GLNB_CTER"/>
    <property type="match status" value="1"/>
</dbReference>
<dbReference type="eggNOG" id="arCOG02305">
    <property type="taxonomic scope" value="Archaea"/>
</dbReference>
<dbReference type="STRING" id="999630.TUZN_0911"/>
<dbReference type="GO" id="GO:0005524">
    <property type="term" value="F:ATP binding"/>
    <property type="evidence" value="ECO:0007669"/>
    <property type="project" value="TreeGrafter"/>
</dbReference>
<evidence type="ECO:0000313" key="7">
    <source>
        <dbReference type="EMBL" id="AEA12395.1"/>
    </source>
</evidence>
<dbReference type="AlphaFoldDB" id="F2L5V0"/>
<dbReference type="GeneID" id="10360444"/>
<feature type="modified residue" description="O-UMP-tyrosine" evidence="5">
    <location>
        <position position="51"/>
    </location>
</feature>
<dbReference type="GO" id="GO:0005829">
    <property type="term" value="C:cytosol"/>
    <property type="evidence" value="ECO:0007669"/>
    <property type="project" value="TreeGrafter"/>
</dbReference>